<dbReference type="PANTHER" id="PTHR32097">
    <property type="entry name" value="CAMP-BINDING PROTEIN 1-RELATED"/>
    <property type="match status" value="1"/>
</dbReference>
<proteinExistence type="predicted"/>
<dbReference type="InterPro" id="IPR051324">
    <property type="entry name" value="Stress/Tellurium_Resist"/>
</dbReference>
<evidence type="ECO:0000313" key="4">
    <source>
        <dbReference type="Proteomes" id="UP001179361"/>
    </source>
</evidence>
<keyword evidence="1" id="KW-0778">Tellurium resistance</keyword>
<dbReference type="EMBL" id="JAJNOC010000003">
    <property type="protein sequence ID" value="MCD2517231.1"/>
    <property type="molecule type" value="Genomic_DNA"/>
</dbReference>
<keyword evidence="4" id="KW-1185">Reference proteome</keyword>
<reference evidence="3" key="1">
    <citation type="submission" date="2021-11" db="EMBL/GenBank/DDBJ databases">
        <title>The complete genome of Massilia sp sp. G4R7.</title>
        <authorList>
            <person name="Liu L."/>
            <person name="Yue J."/>
            <person name="Yuan J."/>
            <person name="Yang F."/>
            <person name="Li L."/>
        </authorList>
    </citation>
    <scope>NUCLEOTIDE SEQUENCE</scope>
    <source>
        <strain evidence="3">G4R7</strain>
    </source>
</reference>
<dbReference type="PANTHER" id="PTHR32097:SF17">
    <property type="entry name" value="CAMP-BINDING PROTEIN 1-RELATED"/>
    <property type="match status" value="1"/>
</dbReference>
<dbReference type="Gene3D" id="2.60.60.30">
    <property type="entry name" value="sav2460 like domains"/>
    <property type="match status" value="1"/>
</dbReference>
<gene>
    <name evidence="3" type="ORF">LQ564_13025</name>
</gene>
<name>A0ABS8Q8H1_9BURK</name>
<organism evidence="3 4">
    <name type="scientific">Massilia phyllostachyos</name>
    <dbReference type="NCBI Taxonomy" id="2898585"/>
    <lineage>
        <taxon>Bacteria</taxon>
        <taxon>Pseudomonadati</taxon>
        <taxon>Pseudomonadota</taxon>
        <taxon>Betaproteobacteria</taxon>
        <taxon>Burkholderiales</taxon>
        <taxon>Oxalobacteraceae</taxon>
        <taxon>Telluria group</taxon>
        <taxon>Massilia</taxon>
    </lineage>
</organism>
<dbReference type="Pfam" id="PF02342">
    <property type="entry name" value="TerD"/>
    <property type="match status" value="1"/>
</dbReference>
<dbReference type="RefSeq" id="WP_231058522.1">
    <property type="nucleotide sequence ID" value="NZ_JAJNOC010000003.1"/>
</dbReference>
<accession>A0ABS8Q8H1</accession>
<evidence type="ECO:0000256" key="1">
    <source>
        <dbReference type="ARBA" id="ARBA00022686"/>
    </source>
</evidence>
<dbReference type="CDD" id="cd06974">
    <property type="entry name" value="TerD_like"/>
    <property type="match status" value="1"/>
</dbReference>
<feature type="domain" description="TerD" evidence="2">
    <location>
        <begin position="1"/>
        <end position="189"/>
    </location>
</feature>
<evidence type="ECO:0000313" key="3">
    <source>
        <dbReference type="EMBL" id="MCD2517231.1"/>
    </source>
</evidence>
<comment type="caution">
    <text evidence="3">The sequence shown here is derived from an EMBL/GenBank/DDBJ whole genome shotgun (WGS) entry which is preliminary data.</text>
</comment>
<protein>
    <submittedName>
        <fullName evidence="3">TerD family protein</fullName>
    </submittedName>
</protein>
<dbReference type="Proteomes" id="UP001179361">
    <property type="component" value="Unassembled WGS sequence"/>
</dbReference>
<sequence>MSTTLQTGHRINLEKSAPGLTRVRIGLGWKVNAAAGHAFDLDSSVFLCRKDASDNPVMISNAHFVYYNHTTSPDGAVVHSGDNRTGDKDGDDEVITVDLGRVEAEVMEMPIVVTIHDADVRKQTFGSVTDAYVKVYNDETGETIAEYDLDEDYSDKTALQFGSLYRKDGEWRFHAVGAGFKLNLATFIRKLGGTVD</sequence>
<evidence type="ECO:0000259" key="2">
    <source>
        <dbReference type="Pfam" id="PF02342"/>
    </source>
</evidence>
<dbReference type="InterPro" id="IPR003325">
    <property type="entry name" value="TerD"/>
</dbReference>